<evidence type="ECO:0000313" key="2">
    <source>
        <dbReference type="EMBL" id="GJG60068.1"/>
    </source>
</evidence>
<dbReference type="EMBL" id="BPUB01000002">
    <property type="protein sequence ID" value="GJG60068.1"/>
    <property type="molecule type" value="Genomic_DNA"/>
</dbReference>
<dbReference type="PROSITE" id="PS51257">
    <property type="entry name" value="PROKAR_LIPOPROTEIN"/>
    <property type="match status" value="1"/>
</dbReference>
<evidence type="ECO:0000313" key="3">
    <source>
        <dbReference type="Proteomes" id="UP000825483"/>
    </source>
</evidence>
<gene>
    <name evidence="2" type="ORF">PRLR5076_29190</name>
</gene>
<organism evidence="2 3">
    <name type="scientific">Prevotella lacticifex</name>
    <dbReference type="NCBI Taxonomy" id="2854755"/>
    <lineage>
        <taxon>Bacteria</taxon>
        <taxon>Pseudomonadati</taxon>
        <taxon>Bacteroidota</taxon>
        <taxon>Bacteroidia</taxon>
        <taxon>Bacteroidales</taxon>
        <taxon>Prevotellaceae</taxon>
        <taxon>Prevotella</taxon>
    </lineage>
</organism>
<dbReference type="GO" id="GO:0051537">
    <property type="term" value="F:2 iron, 2 sulfur cluster binding"/>
    <property type="evidence" value="ECO:0007669"/>
    <property type="project" value="InterPro"/>
</dbReference>
<evidence type="ECO:0000256" key="1">
    <source>
        <dbReference type="SAM" id="SignalP"/>
    </source>
</evidence>
<dbReference type="AlphaFoldDB" id="A0A9R1CCF7"/>
<dbReference type="InterPro" id="IPR036922">
    <property type="entry name" value="Rieske_2Fe-2S_sf"/>
</dbReference>
<keyword evidence="1" id="KW-0732">Signal</keyword>
<comment type="caution">
    <text evidence="2">The sequence shown here is derived from an EMBL/GenBank/DDBJ whole genome shotgun (WGS) entry which is preliminary data.</text>
</comment>
<protein>
    <recommendedName>
        <fullName evidence="4">Lipoprotein</fullName>
    </recommendedName>
</protein>
<feature type="signal peptide" evidence="1">
    <location>
        <begin position="1"/>
        <end position="28"/>
    </location>
</feature>
<feature type="chain" id="PRO_5040447003" description="Lipoprotein" evidence="1">
    <location>
        <begin position="29"/>
        <end position="199"/>
    </location>
</feature>
<accession>A0A9R1CCF7</accession>
<reference evidence="2" key="1">
    <citation type="journal article" date="2022" name="Int. J. Syst. Evol. Microbiol.">
        <title>Prevotella lacticifex sp. nov., isolated from the rumen of cows.</title>
        <authorList>
            <person name="Shinkai T."/>
            <person name="Ikeyama N."/>
            <person name="Kumagai M."/>
            <person name="Ohmori H."/>
            <person name="Sakamoto M."/>
            <person name="Ohkuma M."/>
            <person name="Mitsumori M."/>
        </authorList>
    </citation>
    <scope>NUCLEOTIDE SEQUENCE</scope>
    <source>
        <strain evidence="2">R5076</strain>
    </source>
</reference>
<keyword evidence="3" id="KW-1185">Reference proteome</keyword>
<proteinExistence type="predicted"/>
<name>A0A9R1CCF7_9BACT</name>
<dbReference type="Proteomes" id="UP000825483">
    <property type="component" value="Unassembled WGS sequence"/>
</dbReference>
<evidence type="ECO:0008006" key="4">
    <source>
        <dbReference type="Google" id="ProtNLM"/>
    </source>
</evidence>
<dbReference type="GeneID" id="72465887"/>
<dbReference type="RefSeq" id="WP_223926660.1">
    <property type="nucleotide sequence ID" value="NZ_BPTU01000002.1"/>
</dbReference>
<sequence>MSHRWNIGRMVARAAVAAAMVAVTTVVAGCSGESTVSRRYPCHFTFHTEWHPTSMIVTALNSYNYYVNIAMTTYRGAYVVNSSDAKGTKEPITLSNELENLAYSGGIYLGAGGAYGSIIVGRTNFNGIVAWDGQCPNCATGYTSSYQLKWTDNATVVKCSNCGRTYSLETGAILSGNKGDRLMQYIVSYVPNGVLGIGN</sequence>
<dbReference type="SUPFAM" id="SSF50022">
    <property type="entry name" value="ISP domain"/>
    <property type="match status" value="1"/>
</dbReference>